<proteinExistence type="predicted"/>
<evidence type="ECO:0008006" key="2">
    <source>
        <dbReference type="Google" id="ProtNLM"/>
    </source>
</evidence>
<reference evidence="1" key="2">
    <citation type="submission" date="2011-04" db="EMBL/GenBank/DDBJ databases">
        <authorList>
            <person name="Genoscope - CEA"/>
        </authorList>
    </citation>
    <scope>NUCLEOTIDE SEQUENCE</scope>
    <source>
        <strain evidence="1">R24</strain>
    </source>
</reference>
<dbReference type="AlphaFoldDB" id="G3A621"/>
<evidence type="ECO:0000313" key="1">
    <source>
        <dbReference type="EMBL" id="CCA85899.1"/>
    </source>
</evidence>
<sequence length="179" mass="19693">MSALSKSQSHGRIGEAAVYAKCWMHGIPAYSTGGLRANFAGSDIIVETVELRTKLWVQVKTGAPILKGYVYLTQCAGDNDLAIDKFTADFIVFVNIDVRIAKTHTHDGSLDFRNLSFYVVPGIAANRIYRTALEGWAAKPKRDGGRRKLSNMAVHVASERMEEYRDAWALLKSVSGAGR</sequence>
<organism evidence="1">
    <name type="scientific">Ralstonia syzygii R24</name>
    <dbReference type="NCBI Taxonomy" id="907261"/>
    <lineage>
        <taxon>Bacteria</taxon>
        <taxon>Pseudomonadati</taxon>
        <taxon>Pseudomonadota</taxon>
        <taxon>Betaproteobacteria</taxon>
        <taxon>Burkholderiales</taxon>
        <taxon>Burkholderiaceae</taxon>
        <taxon>Ralstonia</taxon>
        <taxon>Ralstonia solanacearum species complex</taxon>
    </lineage>
</organism>
<gene>
    <name evidence="1" type="ORF">RALSY_40093</name>
</gene>
<reference evidence="1" key="1">
    <citation type="journal article" date="2011" name="PLoS ONE">
        <title>Ralstonia syzygii, the Blood Disease Bacterium and some Asian R. solanacearum strains form a single genomic species despite divergent lifestyles.</title>
        <authorList>
            <person name="Remenant B."/>
            <person name="de Cambiaire J.C."/>
            <person name="Cellier G."/>
            <person name="Jacobs J.M."/>
            <person name="Mangenot S."/>
            <person name="Barbe V."/>
            <person name="Lajus A."/>
            <person name="Vallenet D."/>
            <person name="Medigue C."/>
            <person name="Fegan M."/>
            <person name="Allen C."/>
            <person name="Prior P."/>
        </authorList>
    </citation>
    <scope>NUCLEOTIDE SEQUENCE</scope>
    <source>
        <strain evidence="1">R24</strain>
    </source>
</reference>
<name>G3A621_9RALS</name>
<dbReference type="EMBL" id="FR854089">
    <property type="protein sequence ID" value="CCA85899.1"/>
    <property type="molecule type" value="Genomic_DNA"/>
</dbReference>
<protein>
    <recommendedName>
        <fullName evidence="2">DUF4365 domain-containing protein</fullName>
    </recommendedName>
</protein>
<accession>G3A621</accession>